<evidence type="ECO:0000313" key="3">
    <source>
        <dbReference type="Proteomes" id="UP001273166"/>
    </source>
</evidence>
<evidence type="ECO:0008006" key="4">
    <source>
        <dbReference type="Google" id="ProtNLM"/>
    </source>
</evidence>
<dbReference type="EMBL" id="JAUDZG010000001">
    <property type="protein sequence ID" value="KAK3311677.1"/>
    <property type="molecule type" value="Genomic_DNA"/>
</dbReference>
<dbReference type="Pfam" id="PF14273">
    <property type="entry name" value="DUF4360"/>
    <property type="match status" value="1"/>
</dbReference>
<protein>
    <recommendedName>
        <fullName evidence="4">Secreted protein</fullName>
    </recommendedName>
</protein>
<keyword evidence="3" id="KW-1185">Reference proteome</keyword>
<evidence type="ECO:0000313" key="2">
    <source>
        <dbReference type="EMBL" id="KAK3311677.1"/>
    </source>
</evidence>
<reference evidence="2" key="1">
    <citation type="journal article" date="2023" name="Mol. Phylogenet. Evol.">
        <title>Genome-scale phylogeny and comparative genomics of the fungal order Sordariales.</title>
        <authorList>
            <person name="Hensen N."/>
            <person name="Bonometti L."/>
            <person name="Westerberg I."/>
            <person name="Brannstrom I.O."/>
            <person name="Guillou S."/>
            <person name="Cros-Aarteil S."/>
            <person name="Calhoun S."/>
            <person name="Haridas S."/>
            <person name="Kuo A."/>
            <person name="Mondo S."/>
            <person name="Pangilinan J."/>
            <person name="Riley R."/>
            <person name="LaButti K."/>
            <person name="Andreopoulos B."/>
            <person name="Lipzen A."/>
            <person name="Chen C."/>
            <person name="Yan M."/>
            <person name="Daum C."/>
            <person name="Ng V."/>
            <person name="Clum A."/>
            <person name="Steindorff A."/>
            <person name="Ohm R.A."/>
            <person name="Martin F."/>
            <person name="Silar P."/>
            <person name="Natvig D.O."/>
            <person name="Lalanne C."/>
            <person name="Gautier V."/>
            <person name="Ament-Velasquez S.L."/>
            <person name="Kruys A."/>
            <person name="Hutchinson M.I."/>
            <person name="Powell A.J."/>
            <person name="Barry K."/>
            <person name="Miller A.N."/>
            <person name="Grigoriev I.V."/>
            <person name="Debuchy R."/>
            <person name="Gladieux P."/>
            <person name="Hiltunen Thoren M."/>
            <person name="Johannesson H."/>
        </authorList>
    </citation>
    <scope>NUCLEOTIDE SEQUENCE</scope>
    <source>
        <strain evidence="2">CBS 333.67</strain>
    </source>
</reference>
<dbReference type="PANTHER" id="PTHR38847:SF1">
    <property type="entry name" value="PSEUDOURIDINE SYNTHASE RSUA_RLUA-LIKE DOMAIN-CONTAINING PROTEIN"/>
    <property type="match status" value="1"/>
</dbReference>
<accession>A0AAJ0H4H5</accession>
<name>A0AAJ0H4H5_9PEZI</name>
<dbReference type="RefSeq" id="XP_062727457.1">
    <property type="nucleotide sequence ID" value="XM_062865610.1"/>
</dbReference>
<dbReference type="PANTHER" id="PTHR38847">
    <property type="match status" value="1"/>
</dbReference>
<comment type="caution">
    <text evidence="2">The sequence shown here is derived from an EMBL/GenBank/DDBJ whole genome shotgun (WGS) entry which is preliminary data.</text>
</comment>
<sequence length="217" mass="23399">MQFFDIIIALFASAAMAAPAPAPGPALVERDGPSGHEVQIRGFTYGGSGCPAGSVGSMLSDDLTTLTLIYDAFVAQAGKGIEPKERRKNCQANVKLHYPQGWQYSVFKADYRGHATLPPGATGTCKATYYFSGSSQQVSKAQDFKGPYNADYLKTDAFGIESTVWSPCGAEGMLNVNSAVQLDPLASEQPALLTSESTDLKFKQIHYLQWRKCNKKA</sequence>
<proteinExistence type="predicted"/>
<evidence type="ECO:0000256" key="1">
    <source>
        <dbReference type="SAM" id="SignalP"/>
    </source>
</evidence>
<dbReference type="Proteomes" id="UP001273166">
    <property type="component" value="Unassembled WGS sequence"/>
</dbReference>
<keyword evidence="1" id="KW-0732">Signal</keyword>
<feature type="signal peptide" evidence="1">
    <location>
        <begin position="1"/>
        <end position="17"/>
    </location>
</feature>
<organism evidence="2 3">
    <name type="scientific">Chaetomium strumarium</name>
    <dbReference type="NCBI Taxonomy" id="1170767"/>
    <lineage>
        <taxon>Eukaryota</taxon>
        <taxon>Fungi</taxon>
        <taxon>Dikarya</taxon>
        <taxon>Ascomycota</taxon>
        <taxon>Pezizomycotina</taxon>
        <taxon>Sordariomycetes</taxon>
        <taxon>Sordariomycetidae</taxon>
        <taxon>Sordariales</taxon>
        <taxon>Chaetomiaceae</taxon>
        <taxon>Chaetomium</taxon>
    </lineage>
</organism>
<gene>
    <name evidence="2" type="ORF">B0T15DRAFT_424360</name>
</gene>
<reference evidence="2" key="2">
    <citation type="submission" date="2023-06" db="EMBL/GenBank/DDBJ databases">
        <authorList>
            <consortium name="Lawrence Berkeley National Laboratory"/>
            <person name="Mondo S.J."/>
            <person name="Hensen N."/>
            <person name="Bonometti L."/>
            <person name="Westerberg I."/>
            <person name="Brannstrom I.O."/>
            <person name="Guillou S."/>
            <person name="Cros-Aarteil S."/>
            <person name="Calhoun S."/>
            <person name="Haridas S."/>
            <person name="Kuo A."/>
            <person name="Pangilinan J."/>
            <person name="Riley R."/>
            <person name="Labutti K."/>
            <person name="Andreopoulos B."/>
            <person name="Lipzen A."/>
            <person name="Chen C."/>
            <person name="Yanf M."/>
            <person name="Daum C."/>
            <person name="Ng V."/>
            <person name="Clum A."/>
            <person name="Steindorff A."/>
            <person name="Ohm R."/>
            <person name="Martin F."/>
            <person name="Silar P."/>
            <person name="Natvig D."/>
            <person name="Lalanne C."/>
            <person name="Gautier V."/>
            <person name="Ament-Velasquez S.L."/>
            <person name="Kruys A."/>
            <person name="Hutchinson M.I."/>
            <person name="Powell A.J."/>
            <person name="Barry K."/>
            <person name="Miller A.N."/>
            <person name="Grigoriev I.V."/>
            <person name="Debuchy R."/>
            <person name="Gladieux P."/>
            <person name="Thoren M.H."/>
            <person name="Johannesson H."/>
        </authorList>
    </citation>
    <scope>NUCLEOTIDE SEQUENCE</scope>
    <source>
        <strain evidence="2">CBS 333.67</strain>
    </source>
</reference>
<feature type="chain" id="PRO_5042475059" description="Secreted protein" evidence="1">
    <location>
        <begin position="18"/>
        <end position="217"/>
    </location>
</feature>
<dbReference type="InterPro" id="IPR025649">
    <property type="entry name" value="DUF4360"/>
</dbReference>
<dbReference type="GeneID" id="87884439"/>
<dbReference type="AlphaFoldDB" id="A0AAJ0H4H5"/>